<feature type="transmembrane region" description="Helical" evidence="9">
    <location>
        <begin position="106"/>
        <end position="129"/>
    </location>
</feature>
<evidence type="ECO:0000313" key="11">
    <source>
        <dbReference type="EMBL" id="ALS99509.1"/>
    </source>
</evidence>
<evidence type="ECO:0000256" key="1">
    <source>
        <dbReference type="ARBA" id="ARBA00004651"/>
    </source>
</evidence>
<feature type="transmembrane region" description="Helical" evidence="9">
    <location>
        <begin position="203"/>
        <end position="222"/>
    </location>
</feature>
<accession>A0A0U3BCW6</accession>
<feature type="transmembrane region" description="Helical" evidence="9">
    <location>
        <begin position="79"/>
        <end position="100"/>
    </location>
</feature>
<gene>
    <name evidence="11" type="ORF">AT746_15410</name>
</gene>
<feature type="transmembrane region" description="Helical" evidence="9">
    <location>
        <begin position="234"/>
        <end position="260"/>
    </location>
</feature>
<evidence type="ECO:0000256" key="4">
    <source>
        <dbReference type="ARBA" id="ARBA00022475"/>
    </source>
</evidence>
<feature type="transmembrane region" description="Helical" evidence="9">
    <location>
        <begin position="412"/>
        <end position="434"/>
    </location>
</feature>
<evidence type="ECO:0000313" key="12">
    <source>
        <dbReference type="Proteomes" id="UP000068447"/>
    </source>
</evidence>
<dbReference type="GO" id="GO:0015297">
    <property type="term" value="F:antiporter activity"/>
    <property type="evidence" value="ECO:0007669"/>
    <property type="project" value="UniProtKB-KW"/>
</dbReference>
<evidence type="ECO:0000256" key="5">
    <source>
        <dbReference type="ARBA" id="ARBA00022692"/>
    </source>
</evidence>
<name>A0A0U3BCW6_9ALTE</name>
<dbReference type="AlphaFoldDB" id="A0A0U3BCW6"/>
<dbReference type="Proteomes" id="UP000068447">
    <property type="component" value="Chromosome"/>
</dbReference>
<proteinExistence type="inferred from homology"/>
<evidence type="ECO:0000256" key="2">
    <source>
        <dbReference type="ARBA" id="ARBA00022448"/>
    </source>
</evidence>
<comment type="subcellular location">
    <subcellularLocation>
        <location evidence="1">Cell membrane</location>
        <topology evidence="1">Multi-pass membrane protein</topology>
    </subcellularLocation>
</comment>
<dbReference type="InterPro" id="IPR052180">
    <property type="entry name" value="NhaC_Na-H+_Antiporter"/>
</dbReference>
<dbReference type="OrthoDB" id="9790605at2"/>
<comment type="similarity">
    <text evidence="8">Belongs to the NhaC Na(+)/H(+) (TC 2.A.35) antiporter family.</text>
</comment>
<evidence type="ECO:0000256" key="9">
    <source>
        <dbReference type="SAM" id="Phobius"/>
    </source>
</evidence>
<dbReference type="EMBL" id="CP013650">
    <property type="protein sequence ID" value="ALS99509.1"/>
    <property type="molecule type" value="Genomic_DNA"/>
</dbReference>
<dbReference type="PANTHER" id="PTHR33451">
    <property type="entry name" value="MALATE-2H(+)/NA(+)-LACTATE ANTIPORTER"/>
    <property type="match status" value="1"/>
</dbReference>
<dbReference type="PANTHER" id="PTHR33451:SF5">
    <property type="entry name" value="NA+_H+ ANTIPORTER"/>
    <property type="match status" value="1"/>
</dbReference>
<keyword evidence="4" id="KW-1003">Cell membrane</keyword>
<dbReference type="Pfam" id="PF03553">
    <property type="entry name" value="Na_H_antiporter"/>
    <property type="match status" value="2"/>
</dbReference>
<feature type="domain" description="Na+/H+ antiporter NhaC-like C-terminal" evidence="10">
    <location>
        <begin position="25"/>
        <end position="217"/>
    </location>
</feature>
<evidence type="ECO:0000256" key="3">
    <source>
        <dbReference type="ARBA" id="ARBA00022449"/>
    </source>
</evidence>
<feature type="transmembrane region" description="Helical" evidence="9">
    <location>
        <begin position="12"/>
        <end position="31"/>
    </location>
</feature>
<keyword evidence="2" id="KW-0813">Transport</keyword>
<feature type="transmembrane region" description="Helical" evidence="9">
    <location>
        <begin position="37"/>
        <end position="58"/>
    </location>
</feature>
<keyword evidence="7 9" id="KW-0472">Membrane</keyword>
<keyword evidence="6 9" id="KW-1133">Transmembrane helix</keyword>
<dbReference type="GO" id="GO:0005886">
    <property type="term" value="C:plasma membrane"/>
    <property type="evidence" value="ECO:0007669"/>
    <property type="project" value="UniProtKB-SubCell"/>
</dbReference>
<sequence length="436" mass="45778">MSNPTLSRGKYALLPLVVFLALFLGAGFYYQSQQVDYAFYQLPAPVAVLPAILLAVWLSRESLNHTIEGFVRGVGHPNIITMCLIYLMAGAFSSVASITGGVDATVALGLSVIPAQLLLPGLFILGAFVSTAMGTSMGTLAAMAPIGLGMAGATGIEPALMAGVLMSGAIFGDNLSIISDTTIAATRTQGCQMRDKFLENLRLALPAAIVTLAILIFFTPVADALPESEGNAWLAIPYLLILILAVAGLNVFAVLTVGIISSALMGLWQADYDISGIGQDIYTGFGQMQEIFILSLLIGGLSELMRRQGGLEYLVGRITALAQKLSPDDKASHGFAIALLSSLTNLCVANNTVSIIVAGEAARQLASHADIEPKRSASLLDIFSCIVQGLIPYGAQALLLGASFAISPVALIPYVFYCYVLAVVATVFVGWKLVRP</sequence>
<dbReference type="KEGG" id="lal:AT746_15410"/>
<keyword evidence="3" id="KW-0050">Antiport</keyword>
<evidence type="ECO:0000256" key="7">
    <source>
        <dbReference type="ARBA" id="ARBA00023136"/>
    </source>
</evidence>
<evidence type="ECO:0000256" key="8">
    <source>
        <dbReference type="ARBA" id="ARBA00038435"/>
    </source>
</evidence>
<dbReference type="InterPro" id="IPR018461">
    <property type="entry name" value="Na/H_Antiport_NhaC-like_C"/>
</dbReference>
<feature type="domain" description="Na+/H+ antiporter NhaC-like C-terminal" evidence="10">
    <location>
        <begin position="241"/>
        <end position="431"/>
    </location>
</feature>
<dbReference type="STRING" id="1526571.AT746_15410"/>
<evidence type="ECO:0000259" key="10">
    <source>
        <dbReference type="Pfam" id="PF03553"/>
    </source>
</evidence>
<keyword evidence="12" id="KW-1185">Reference proteome</keyword>
<protein>
    <submittedName>
        <fullName evidence="11">Sodium:proton antiporter</fullName>
    </submittedName>
</protein>
<reference evidence="11 12" key="1">
    <citation type="submission" date="2015-12" db="EMBL/GenBank/DDBJ databases">
        <title>Complete genome of Lacimicrobium alkaliphilum KCTC 32984.</title>
        <authorList>
            <person name="Kim S.-G."/>
            <person name="Lee Y.-J."/>
        </authorList>
    </citation>
    <scope>NUCLEOTIDE SEQUENCE [LARGE SCALE GENOMIC DNA]</scope>
    <source>
        <strain evidence="11 12">YelD216</strain>
    </source>
</reference>
<evidence type="ECO:0000256" key="6">
    <source>
        <dbReference type="ARBA" id="ARBA00022989"/>
    </source>
</evidence>
<organism evidence="11 12">
    <name type="scientific">Lacimicrobium alkaliphilum</name>
    <dbReference type="NCBI Taxonomy" id="1526571"/>
    <lineage>
        <taxon>Bacteria</taxon>
        <taxon>Pseudomonadati</taxon>
        <taxon>Pseudomonadota</taxon>
        <taxon>Gammaproteobacteria</taxon>
        <taxon>Alteromonadales</taxon>
        <taxon>Alteromonadaceae</taxon>
        <taxon>Lacimicrobium</taxon>
    </lineage>
</organism>
<dbReference type="RefSeq" id="WP_062481987.1">
    <property type="nucleotide sequence ID" value="NZ_CP013650.1"/>
</dbReference>
<feature type="transmembrane region" description="Helical" evidence="9">
    <location>
        <begin position="379"/>
        <end position="406"/>
    </location>
</feature>
<keyword evidence="5 9" id="KW-0812">Transmembrane</keyword>